<dbReference type="InterPro" id="IPR036514">
    <property type="entry name" value="SGNH_hydro_sf"/>
</dbReference>
<evidence type="ECO:0000259" key="1">
    <source>
        <dbReference type="Pfam" id="PF13472"/>
    </source>
</evidence>
<accession>A0A2D0NI71</accession>
<dbReference type="Proteomes" id="UP000223913">
    <property type="component" value="Unassembled WGS sequence"/>
</dbReference>
<comment type="caution">
    <text evidence="2">The sequence shown here is derived from an EMBL/GenBank/DDBJ whole genome shotgun (WGS) entry which is preliminary data.</text>
</comment>
<dbReference type="Pfam" id="PF13472">
    <property type="entry name" value="Lipase_GDSL_2"/>
    <property type="match status" value="1"/>
</dbReference>
<keyword evidence="3" id="KW-1185">Reference proteome</keyword>
<organism evidence="2 3">
    <name type="scientific">Flavilitoribacter nigricans (strain ATCC 23147 / DSM 23189 / NBRC 102662 / NCIMB 1420 / SS-2)</name>
    <name type="common">Lewinella nigricans</name>
    <dbReference type="NCBI Taxonomy" id="1122177"/>
    <lineage>
        <taxon>Bacteria</taxon>
        <taxon>Pseudomonadati</taxon>
        <taxon>Bacteroidota</taxon>
        <taxon>Saprospiria</taxon>
        <taxon>Saprospirales</taxon>
        <taxon>Lewinellaceae</taxon>
        <taxon>Flavilitoribacter</taxon>
    </lineage>
</organism>
<name>A0A2D0NI71_FLAN2</name>
<dbReference type="PANTHER" id="PTHR30383:SF29">
    <property type="entry name" value="SGNH HYDROLASE-TYPE ESTERASE DOMAIN-CONTAINING PROTEIN"/>
    <property type="match status" value="1"/>
</dbReference>
<sequence length="288" mass="32972">MVDGRWWTVGCVVLSTSESGYLSYRRRRHLFIQFFIADLHCYNAGTGQLSPPKAIFSVQKTMTIMNFNCKILTLLFIGLLGPLLLSAQEQGPERWEATIQKFEKADKENPPKSGLILFVGSSSIAKWQDMGDYFPEYEVLNRGFGGSQFSDLIYYADRVIYPYKPSKVFIYEGDNDVGAGDKPKDILKEAKKLRKMIARNLGKEVPVIFISPKPSVARWNLQETYLETNALIKKFADKKAYTEYADVWYPALDEDGMVFKHIFVQDNLHMNADGYKIWQKVLAPYVAQ</sequence>
<dbReference type="GO" id="GO:0016788">
    <property type="term" value="F:hydrolase activity, acting on ester bonds"/>
    <property type="evidence" value="ECO:0007669"/>
    <property type="project" value="UniProtKB-ARBA"/>
</dbReference>
<dbReference type="Gene3D" id="3.40.50.1110">
    <property type="entry name" value="SGNH hydrolase"/>
    <property type="match status" value="1"/>
</dbReference>
<protein>
    <submittedName>
        <fullName evidence="2">G-D-S-L family lipolytic protein</fullName>
    </submittedName>
</protein>
<dbReference type="PANTHER" id="PTHR30383">
    <property type="entry name" value="THIOESTERASE 1/PROTEASE 1/LYSOPHOSPHOLIPASE L1"/>
    <property type="match status" value="1"/>
</dbReference>
<evidence type="ECO:0000313" key="2">
    <source>
        <dbReference type="EMBL" id="PHN07869.1"/>
    </source>
</evidence>
<dbReference type="AlphaFoldDB" id="A0A2D0NI71"/>
<dbReference type="InterPro" id="IPR051532">
    <property type="entry name" value="Ester_Hydrolysis_Enzymes"/>
</dbReference>
<dbReference type="SUPFAM" id="SSF52266">
    <property type="entry name" value="SGNH hydrolase"/>
    <property type="match status" value="1"/>
</dbReference>
<dbReference type="InterPro" id="IPR013830">
    <property type="entry name" value="SGNH_hydro"/>
</dbReference>
<reference evidence="2 3" key="1">
    <citation type="submission" date="2017-10" db="EMBL/GenBank/DDBJ databases">
        <title>The draft genome sequence of Lewinella nigricans NBRC 102662.</title>
        <authorList>
            <person name="Wang K."/>
        </authorList>
    </citation>
    <scope>NUCLEOTIDE SEQUENCE [LARGE SCALE GENOMIC DNA]</scope>
    <source>
        <strain evidence="2 3">NBRC 102662</strain>
    </source>
</reference>
<dbReference type="EMBL" id="PDUD01000004">
    <property type="protein sequence ID" value="PHN07869.1"/>
    <property type="molecule type" value="Genomic_DNA"/>
</dbReference>
<gene>
    <name evidence="2" type="ORF">CRP01_03715</name>
</gene>
<proteinExistence type="predicted"/>
<feature type="domain" description="SGNH hydrolase-type esterase" evidence="1">
    <location>
        <begin position="131"/>
        <end position="277"/>
    </location>
</feature>
<evidence type="ECO:0000313" key="3">
    <source>
        <dbReference type="Proteomes" id="UP000223913"/>
    </source>
</evidence>